<reference evidence="1 2" key="1">
    <citation type="journal article" date="2010" name="Stand. Genomic Sci.">
        <title>Complete genome sequence of Thermaerobacter marianensis type strain (7p75a).</title>
        <authorList>
            <person name="Han C."/>
            <person name="Gu W."/>
            <person name="Zhang X."/>
            <person name="Lapidus A."/>
            <person name="Nolan M."/>
            <person name="Copeland A."/>
            <person name="Lucas S."/>
            <person name="Del Rio T.G."/>
            <person name="Tice H."/>
            <person name="Cheng J.F."/>
            <person name="Tapia R."/>
            <person name="Goodwin L."/>
            <person name="Pitluck S."/>
            <person name="Pagani I."/>
            <person name="Ivanova N."/>
            <person name="Mavromatis K."/>
            <person name="Mikhailova N."/>
            <person name="Pati A."/>
            <person name="Chen A."/>
            <person name="Palaniappan K."/>
            <person name="Land M."/>
            <person name="Hauser L."/>
            <person name="Chang Y.J."/>
            <person name="Jeffries C.D."/>
            <person name="Schneider S."/>
            <person name="Rohde M."/>
            <person name="Goker M."/>
            <person name="Pukall R."/>
            <person name="Woyke T."/>
            <person name="Bristow J."/>
            <person name="Eisen J.A."/>
            <person name="Markowitz V."/>
            <person name="Hugenholtz P."/>
            <person name="Kyrpides N.C."/>
            <person name="Klenk H.P."/>
            <person name="Detter J.C."/>
        </authorList>
    </citation>
    <scope>NUCLEOTIDE SEQUENCE [LARGE SCALE GENOMIC DNA]</scope>
    <source>
        <strain evidence="2">ATCC 700841 / DSM 12885 / JCM 10246 / 7p75a</strain>
    </source>
</reference>
<dbReference type="Pfam" id="PF02681">
    <property type="entry name" value="DUF212"/>
    <property type="match status" value="1"/>
</dbReference>
<dbReference type="eggNOG" id="COG1963">
    <property type="taxonomic scope" value="Bacteria"/>
</dbReference>
<dbReference type="AlphaFoldDB" id="E6SHJ0"/>
<sequence length="156" mass="15862">MCPACVLLSRYNQPLVSAVAAAGLGQATKAVLAAVTGKDDPKAALVKAGGMPSAHAALAIALLTSVVSLEGWTSPTTGLAAILAVLVLYDAMVVRRAVEQLAATVRELVECVAQDRPTDLAPPPVPSSLGHTPPQVLAGAMLGFTVAHLLLWLSGH</sequence>
<dbReference type="OrthoDB" id="9792681at2"/>
<dbReference type="PANTHER" id="PTHR31446:SF29">
    <property type="entry name" value="ACID PHOSPHATASE_VANADIUM-DEPENDENT HALOPEROXIDASE-RELATED PROTEIN"/>
    <property type="match status" value="1"/>
</dbReference>
<dbReference type="PANTHER" id="PTHR31446">
    <property type="entry name" value="ACID PHOSPHATASE/VANADIUM-DEPENDENT HALOPEROXIDASE-RELATED PROTEIN"/>
    <property type="match status" value="1"/>
</dbReference>
<gene>
    <name evidence="1" type="ordered locus">Tmar_1676</name>
</gene>
<dbReference type="Proteomes" id="UP000008915">
    <property type="component" value="Chromosome"/>
</dbReference>
<dbReference type="RefSeq" id="WP_013496086.1">
    <property type="nucleotide sequence ID" value="NC_014831.1"/>
</dbReference>
<keyword evidence="2" id="KW-1185">Reference proteome</keyword>
<dbReference type="KEGG" id="tmr:Tmar_1676"/>
<dbReference type="InterPro" id="IPR003832">
    <property type="entry name" value="DUF212"/>
</dbReference>
<dbReference type="HOGENOM" id="CLU_073969_1_1_9"/>
<protein>
    <submittedName>
        <fullName evidence="1">Acid phosphatase/vanadium-dependent haloperoxidase related protein</fullName>
    </submittedName>
</protein>
<organism evidence="1 2">
    <name type="scientific">Thermaerobacter marianensis (strain ATCC 700841 / DSM 12885 / JCM 10246 / 7p75a)</name>
    <dbReference type="NCBI Taxonomy" id="644966"/>
    <lineage>
        <taxon>Bacteria</taxon>
        <taxon>Bacillati</taxon>
        <taxon>Bacillota</taxon>
        <taxon>Clostridia</taxon>
        <taxon>Eubacteriales</taxon>
        <taxon>Clostridiales Family XVII. Incertae Sedis</taxon>
        <taxon>Thermaerobacter</taxon>
    </lineage>
</organism>
<reference evidence="2" key="2">
    <citation type="journal article" date="2010" name="Stand. Genomic Sci.">
        <title>Complete genome sequence of Thermaerobacter marianensis type strain (7p75aT).</title>
        <authorList>
            <person name="Han C."/>
            <person name="Gu W."/>
            <person name="Zhang X."/>
            <person name="Lapidus A."/>
            <person name="Nolan M."/>
            <person name="Copeland A."/>
            <person name="Lucas S."/>
            <person name="Glavina Del Rio T."/>
            <person name="Tice H."/>
            <person name="Cheng J."/>
            <person name="Tapia R."/>
            <person name="Goodwin L."/>
            <person name="Pitluck S."/>
            <person name="Pagani I."/>
            <person name="Ivanova N."/>
            <person name="Mavromatis K."/>
            <person name="Mikhailova N."/>
            <person name="Pati A."/>
            <person name="Chen A."/>
            <person name="Palaniappan K."/>
            <person name="Land M."/>
            <person name="Hauser L."/>
            <person name="Chang Y."/>
            <person name="Jeffries C."/>
            <person name="Schneider S."/>
            <person name="Rohde M."/>
            <person name="Goker M."/>
            <person name="Pukall R."/>
            <person name="Woyke T."/>
            <person name="Bristow J."/>
            <person name="Eisen J."/>
            <person name="Markowitz V."/>
            <person name="Hugenholtz P."/>
            <person name="Kyrpides N."/>
            <person name="Klenk H."/>
            <person name="Detter J."/>
        </authorList>
    </citation>
    <scope>NUCLEOTIDE SEQUENCE [LARGE SCALE GENOMIC DNA]</scope>
    <source>
        <strain evidence="2">ATCC 700841 / DSM 12885 / JCM 10246 / 7p75a</strain>
    </source>
</reference>
<accession>E6SHJ0</accession>
<proteinExistence type="predicted"/>
<evidence type="ECO:0000313" key="2">
    <source>
        <dbReference type="Proteomes" id="UP000008915"/>
    </source>
</evidence>
<dbReference type="EMBL" id="CP002344">
    <property type="protein sequence ID" value="ADU51785.1"/>
    <property type="molecule type" value="Genomic_DNA"/>
</dbReference>
<evidence type="ECO:0000313" key="1">
    <source>
        <dbReference type="EMBL" id="ADU51785.1"/>
    </source>
</evidence>
<dbReference type="STRING" id="644966.Tmar_1676"/>
<name>E6SHJ0_THEM7</name>